<name>A0AAU7CS29_9BACT</name>
<evidence type="ECO:0000313" key="1">
    <source>
        <dbReference type="EMBL" id="XBH08269.1"/>
    </source>
</evidence>
<proteinExistence type="predicted"/>
<sequence length="69" mass="7760">MIDCAYCQRPLICDGCQTPYLPPSQEYYEALSRPEIPILCPNCEQIMVCHWCKTPYDGQGDEVEEGSGA</sequence>
<reference evidence="1" key="1">
    <citation type="submission" date="2024-05" db="EMBL/GenBank/DDBJ databases">
        <title>Planctomycetes of the genus Singulisphaera possess chitinolytic capabilities.</title>
        <authorList>
            <person name="Ivanova A."/>
        </authorList>
    </citation>
    <scope>NUCLEOTIDE SEQUENCE</scope>
    <source>
        <strain evidence="1">Ch08T</strain>
    </source>
</reference>
<dbReference type="AlphaFoldDB" id="A0AAU7CS29"/>
<dbReference type="RefSeq" id="WP_406701100.1">
    <property type="nucleotide sequence ID" value="NZ_CP155447.1"/>
</dbReference>
<gene>
    <name evidence="1" type="ORF">V5E97_20170</name>
</gene>
<dbReference type="EMBL" id="CP155447">
    <property type="protein sequence ID" value="XBH08269.1"/>
    <property type="molecule type" value="Genomic_DNA"/>
</dbReference>
<accession>A0AAU7CS29</accession>
<protein>
    <recommendedName>
        <fullName evidence="2">DZANK-type domain-containing protein</fullName>
    </recommendedName>
</protein>
<evidence type="ECO:0008006" key="2">
    <source>
        <dbReference type="Google" id="ProtNLM"/>
    </source>
</evidence>
<organism evidence="1">
    <name type="scientific">Singulisphaera sp. Ch08</name>
    <dbReference type="NCBI Taxonomy" id="3120278"/>
    <lineage>
        <taxon>Bacteria</taxon>
        <taxon>Pseudomonadati</taxon>
        <taxon>Planctomycetota</taxon>
        <taxon>Planctomycetia</taxon>
        <taxon>Isosphaerales</taxon>
        <taxon>Isosphaeraceae</taxon>
        <taxon>Singulisphaera</taxon>
    </lineage>
</organism>